<dbReference type="HOGENOM" id="CLU_138229_0_0_1"/>
<feature type="transmembrane region" description="Helical" evidence="1">
    <location>
        <begin position="145"/>
        <end position="162"/>
    </location>
</feature>
<name>A0A0D3J5S3_EMIH1</name>
<dbReference type="eggNOG" id="ENOG502STJB">
    <property type="taxonomic scope" value="Eukaryota"/>
</dbReference>
<sequence length="163" mass="17732">MENKKREPRPSKPFPCPKKQLGLPVEAAVAPFEPAMVFGLTPSLYVKAGSFIFGAYGVQMLLVPSNMMTDHFEAHICAPATKYTDFWIRGQSVSIATVVYCMTKLPEDVAAKALLGLSAGIAVLYPFNAKFGYLSSLEVKYPMHYVPEALMLGLTVAGVLALK</sequence>
<reference evidence="3" key="1">
    <citation type="journal article" date="2013" name="Nature">
        <title>Pan genome of the phytoplankton Emiliania underpins its global distribution.</title>
        <authorList>
            <person name="Read B.A."/>
            <person name="Kegel J."/>
            <person name="Klute M.J."/>
            <person name="Kuo A."/>
            <person name="Lefebvre S.C."/>
            <person name="Maumus F."/>
            <person name="Mayer C."/>
            <person name="Miller J."/>
            <person name="Monier A."/>
            <person name="Salamov A."/>
            <person name="Young J."/>
            <person name="Aguilar M."/>
            <person name="Claverie J.M."/>
            <person name="Frickenhaus S."/>
            <person name="Gonzalez K."/>
            <person name="Herman E.K."/>
            <person name="Lin Y.C."/>
            <person name="Napier J."/>
            <person name="Ogata H."/>
            <person name="Sarno A.F."/>
            <person name="Shmutz J."/>
            <person name="Schroeder D."/>
            <person name="de Vargas C."/>
            <person name="Verret F."/>
            <person name="von Dassow P."/>
            <person name="Valentin K."/>
            <person name="Van de Peer Y."/>
            <person name="Wheeler G."/>
            <person name="Dacks J.B."/>
            <person name="Delwiche C.F."/>
            <person name="Dyhrman S.T."/>
            <person name="Glockner G."/>
            <person name="John U."/>
            <person name="Richards T."/>
            <person name="Worden A.Z."/>
            <person name="Zhang X."/>
            <person name="Grigoriev I.V."/>
            <person name="Allen A.E."/>
            <person name="Bidle K."/>
            <person name="Borodovsky M."/>
            <person name="Bowler C."/>
            <person name="Brownlee C."/>
            <person name="Cock J.M."/>
            <person name="Elias M."/>
            <person name="Gladyshev V.N."/>
            <person name="Groth M."/>
            <person name="Guda C."/>
            <person name="Hadaegh A."/>
            <person name="Iglesias-Rodriguez M.D."/>
            <person name="Jenkins J."/>
            <person name="Jones B.M."/>
            <person name="Lawson T."/>
            <person name="Leese F."/>
            <person name="Lindquist E."/>
            <person name="Lobanov A."/>
            <person name="Lomsadze A."/>
            <person name="Malik S.B."/>
            <person name="Marsh M.E."/>
            <person name="Mackinder L."/>
            <person name="Mock T."/>
            <person name="Mueller-Roeber B."/>
            <person name="Pagarete A."/>
            <person name="Parker M."/>
            <person name="Probert I."/>
            <person name="Quesneville H."/>
            <person name="Raines C."/>
            <person name="Rensing S.A."/>
            <person name="Riano-Pachon D.M."/>
            <person name="Richier S."/>
            <person name="Rokitta S."/>
            <person name="Shiraiwa Y."/>
            <person name="Soanes D.M."/>
            <person name="van der Giezen M."/>
            <person name="Wahlund T.M."/>
            <person name="Williams B."/>
            <person name="Wilson W."/>
            <person name="Wolfe G."/>
            <person name="Wurch L.L."/>
        </authorList>
    </citation>
    <scope>NUCLEOTIDE SEQUENCE</scope>
</reference>
<evidence type="ECO:0000313" key="2">
    <source>
        <dbReference type="EnsemblProtists" id="EOD18858"/>
    </source>
</evidence>
<dbReference type="Proteomes" id="UP000013827">
    <property type="component" value="Unassembled WGS sequence"/>
</dbReference>
<evidence type="ECO:0000313" key="3">
    <source>
        <dbReference type="Proteomes" id="UP000013827"/>
    </source>
</evidence>
<proteinExistence type="predicted"/>
<dbReference type="PaxDb" id="2903-EOD18858"/>
<evidence type="ECO:0000256" key="1">
    <source>
        <dbReference type="SAM" id="Phobius"/>
    </source>
</evidence>
<keyword evidence="1" id="KW-0812">Transmembrane</keyword>
<dbReference type="AlphaFoldDB" id="A0A0D3J5S3"/>
<dbReference type="KEGG" id="ehx:EMIHUDRAFT_209479"/>
<dbReference type="RefSeq" id="XP_005771287.1">
    <property type="nucleotide sequence ID" value="XM_005771230.1"/>
</dbReference>
<keyword evidence="1" id="KW-1133">Transmembrane helix</keyword>
<feature type="transmembrane region" description="Helical" evidence="1">
    <location>
        <begin position="109"/>
        <end position="125"/>
    </location>
</feature>
<dbReference type="EnsemblProtists" id="EOD18858">
    <property type="protein sequence ID" value="EOD18858"/>
    <property type="gene ID" value="EMIHUDRAFT_209479"/>
</dbReference>
<reference evidence="2" key="2">
    <citation type="submission" date="2024-10" db="UniProtKB">
        <authorList>
            <consortium name="EnsemblProtists"/>
        </authorList>
    </citation>
    <scope>IDENTIFICATION</scope>
</reference>
<keyword evidence="1" id="KW-0472">Membrane</keyword>
<dbReference type="GeneID" id="17264405"/>
<keyword evidence="3" id="KW-1185">Reference proteome</keyword>
<organism evidence="2 3">
    <name type="scientific">Emiliania huxleyi (strain CCMP1516)</name>
    <dbReference type="NCBI Taxonomy" id="280463"/>
    <lineage>
        <taxon>Eukaryota</taxon>
        <taxon>Haptista</taxon>
        <taxon>Haptophyta</taxon>
        <taxon>Prymnesiophyceae</taxon>
        <taxon>Isochrysidales</taxon>
        <taxon>Noelaerhabdaceae</taxon>
        <taxon>Emiliania</taxon>
    </lineage>
</organism>
<protein>
    <submittedName>
        <fullName evidence="2">Uncharacterized protein</fullName>
    </submittedName>
</protein>
<accession>A0A0D3J5S3</accession>